<dbReference type="Gene3D" id="3.30.1240.10">
    <property type="match status" value="1"/>
</dbReference>
<gene>
    <name evidence="1" type="ORF">ESOMN_v1c03300</name>
</gene>
<dbReference type="PANTHER" id="PTHR10000:SF8">
    <property type="entry name" value="HAD SUPERFAMILY HYDROLASE-LIKE, TYPE 3"/>
    <property type="match status" value="1"/>
</dbReference>
<dbReference type="InterPro" id="IPR000150">
    <property type="entry name" value="Cof"/>
</dbReference>
<dbReference type="Proteomes" id="UP000232230">
    <property type="component" value="Chromosome"/>
</dbReference>
<dbReference type="KEGG" id="esx:ESOMN_v1c03300"/>
<dbReference type="SUPFAM" id="SSF56784">
    <property type="entry name" value="HAD-like"/>
    <property type="match status" value="1"/>
</dbReference>
<sequence length="286" mass="32358">MFGKKLDYVLTDCDGTICDSGFDVAKDTVKSIVKYQRKSGYRFSFITGRLDVSSKKIAKQLKIQLPVVSCNGALITNINTGEFLHAEYIDKTTCIKLFEQGHELGLDLVVYQPGSMVGTPNSVRMNKWKEYKKTISKKYHFPTITYSNLQEIATAIKNEEVKPVEIIFYTLDKKIEQKAHELFKKYLSKIDFGQSLPGVFNIVKKNVNKLSGLKHFAKIIGVDYQKIVTFGDNYNDIEMTKGVTYGYAVNNAVNELKKVAYQVIGSVEQNGVGQQLEKMIEDNNEN</sequence>
<dbReference type="AlphaFoldDB" id="A0A2K8NY07"/>
<organism evidence="1 2">
    <name type="scientific">Williamsoniiplasma somnilux</name>
    <dbReference type="NCBI Taxonomy" id="215578"/>
    <lineage>
        <taxon>Bacteria</taxon>
        <taxon>Bacillati</taxon>
        <taxon>Mycoplasmatota</taxon>
        <taxon>Mollicutes</taxon>
        <taxon>Entomoplasmatales</taxon>
        <taxon>Williamsoniiplasma</taxon>
    </lineage>
</organism>
<dbReference type="GO" id="GO:0005829">
    <property type="term" value="C:cytosol"/>
    <property type="evidence" value="ECO:0007669"/>
    <property type="project" value="TreeGrafter"/>
</dbReference>
<dbReference type="PANTHER" id="PTHR10000">
    <property type="entry name" value="PHOSPHOSERINE PHOSPHATASE"/>
    <property type="match status" value="1"/>
</dbReference>
<dbReference type="InterPro" id="IPR023214">
    <property type="entry name" value="HAD_sf"/>
</dbReference>
<dbReference type="RefSeq" id="WP_024863235.1">
    <property type="nucleotide sequence ID" value="NZ_CP024965.1"/>
</dbReference>
<name>A0A2K8NY07_9MOLU</name>
<dbReference type="EMBL" id="CP024965">
    <property type="protein sequence ID" value="ATZ18712.1"/>
    <property type="molecule type" value="Genomic_DNA"/>
</dbReference>
<dbReference type="Pfam" id="PF08282">
    <property type="entry name" value="Hydrolase_3"/>
    <property type="match status" value="1"/>
</dbReference>
<reference evidence="1 2" key="1">
    <citation type="submission" date="2017-11" db="EMBL/GenBank/DDBJ databases">
        <title>Genome sequence of Entomoplasma somnilux PYAN-1 (ATCC 49194).</title>
        <authorList>
            <person name="Lo W.-S."/>
            <person name="Gasparich G.E."/>
            <person name="Kuo C.-H."/>
        </authorList>
    </citation>
    <scope>NUCLEOTIDE SEQUENCE [LARGE SCALE GENOMIC DNA]</scope>
    <source>
        <strain evidence="1 2">PYAN-1</strain>
    </source>
</reference>
<keyword evidence="1" id="KW-0378">Hydrolase</keyword>
<protein>
    <submittedName>
        <fullName evidence="1">HAD family hydrolase</fullName>
    </submittedName>
</protein>
<keyword evidence="2" id="KW-1185">Reference proteome</keyword>
<dbReference type="GO" id="GO:0016791">
    <property type="term" value="F:phosphatase activity"/>
    <property type="evidence" value="ECO:0007669"/>
    <property type="project" value="TreeGrafter"/>
</dbReference>
<evidence type="ECO:0000313" key="1">
    <source>
        <dbReference type="EMBL" id="ATZ18712.1"/>
    </source>
</evidence>
<accession>A0A2K8NY07</accession>
<dbReference type="NCBIfam" id="TIGR01484">
    <property type="entry name" value="HAD-SF-IIB"/>
    <property type="match status" value="1"/>
</dbReference>
<proteinExistence type="predicted"/>
<dbReference type="GO" id="GO:0000287">
    <property type="term" value="F:magnesium ion binding"/>
    <property type="evidence" value="ECO:0007669"/>
    <property type="project" value="TreeGrafter"/>
</dbReference>
<dbReference type="InterPro" id="IPR006379">
    <property type="entry name" value="HAD-SF_hydro_IIB"/>
</dbReference>
<dbReference type="NCBIfam" id="TIGR00099">
    <property type="entry name" value="Cof-subfamily"/>
    <property type="match status" value="1"/>
</dbReference>
<evidence type="ECO:0000313" key="2">
    <source>
        <dbReference type="Proteomes" id="UP000232230"/>
    </source>
</evidence>
<dbReference type="InterPro" id="IPR036412">
    <property type="entry name" value="HAD-like_sf"/>
</dbReference>
<dbReference type="Gene3D" id="3.40.50.1000">
    <property type="entry name" value="HAD superfamily/HAD-like"/>
    <property type="match status" value="1"/>
</dbReference>